<dbReference type="Proteomes" id="UP000616779">
    <property type="component" value="Unassembled WGS sequence"/>
</dbReference>
<dbReference type="CDD" id="cd05265">
    <property type="entry name" value="SDR_a1"/>
    <property type="match status" value="1"/>
</dbReference>
<keyword evidence="4" id="KW-1185">Reference proteome</keyword>
<comment type="caution">
    <text evidence="3">The sequence shown here is derived from an EMBL/GenBank/DDBJ whole genome shotgun (WGS) entry which is preliminary data.</text>
</comment>
<dbReference type="PANTHER" id="PTHR43000">
    <property type="entry name" value="DTDP-D-GLUCOSE 4,6-DEHYDRATASE-RELATED"/>
    <property type="match status" value="1"/>
</dbReference>
<dbReference type="InterPro" id="IPR036291">
    <property type="entry name" value="NAD(P)-bd_dom_sf"/>
</dbReference>
<accession>A0ABX1XYB1</accession>
<dbReference type="Gene3D" id="3.40.50.720">
    <property type="entry name" value="NAD(P)-binding Rossmann-like Domain"/>
    <property type="match status" value="1"/>
</dbReference>
<feature type="domain" description="NAD-dependent epimerase/dehydratase" evidence="2">
    <location>
        <begin position="4"/>
        <end position="214"/>
    </location>
</feature>
<evidence type="ECO:0000313" key="4">
    <source>
        <dbReference type="Proteomes" id="UP000616779"/>
    </source>
</evidence>
<evidence type="ECO:0000313" key="3">
    <source>
        <dbReference type="EMBL" id="NOU72901.1"/>
    </source>
</evidence>
<proteinExistence type="inferred from homology"/>
<dbReference type="InterPro" id="IPR001509">
    <property type="entry name" value="Epimerase_deHydtase"/>
</dbReference>
<dbReference type="SUPFAM" id="SSF51735">
    <property type="entry name" value="NAD(P)-binding Rossmann-fold domains"/>
    <property type="match status" value="1"/>
</dbReference>
<organism evidence="3 4">
    <name type="scientific">Paenibacillus phytorum</name>
    <dbReference type="NCBI Taxonomy" id="2654977"/>
    <lineage>
        <taxon>Bacteria</taxon>
        <taxon>Bacillati</taxon>
        <taxon>Bacillota</taxon>
        <taxon>Bacilli</taxon>
        <taxon>Bacillales</taxon>
        <taxon>Paenibacillaceae</taxon>
        <taxon>Paenibacillus</taxon>
    </lineage>
</organism>
<reference evidence="3 4" key="1">
    <citation type="submission" date="2019-10" db="EMBL/GenBank/DDBJ databases">
        <title>Description of Paenibacillus terrestris sp. nov.</title>
        <authorList>
            <person name="Carlier A."/>
            <person name="Qi S."/>
        </authorList>
    </citation>
    <scope>NUCLEOTIDE SEQUENCE [LARGE SCALE GENOMIC DNA]</scope>
    <source>
        <strain evidence="3 4">LMG 31458</strain>
    </source>
</reference>
<dbReference type="RefSeq" id="WP_171644235.1">
    <property type="nucleotide sequence ID" value="NZ_WHOA01000104.1"/>
</dbReference>
<comment type="similarity">
    <text evidence="1">Belongs to the NAD(P)-dependent epimerase/dehydratase family.</text>
</comment>
<name>A0ABX1XYB1_9BACL</name>
<sequence>MRALFIGGTGTISSAITKQLLEKGCELYLLNRGTRNEDLPAGVNILKADINDEEQVAKLIENLEFDVVADFIAFEPSQVERDYRLFNGKTKQFMYISSASAYQTPLSDYRITEGTPLSNPYWEYSRNKIACEEYLMKQYRETGFPITIVRPSHTYSERSIPLGVHGSKGTWQVAKRMLENKPVIIHGDGTSLWTMTHNSDFAKGFIGLMGNIHAIGESVHITSDETVTWNQIYEVIADVLGVKLKAVHVSSEFLAACSKEDYRGGLLGDKANSVVFDNSKLKRLVPEFVASTRFDQGIRQTIAYILTHPEHQTEDKEFDSWCDKVIHALDAAVRNITE</sequence>
<protein>
    <submittedName>
        <fullName evidence="3">NAD-dependent epimerase/dehydratase family protein</fullName>
    </submittedName>
</protein>
<gene>
    <name evidence="3" type="ORF">GC098_15970</name>
</gene>
<dbReference type="EMBL" id="WHOA01000104">
    <property type="protein sequence ID" value="NOU72901.1"/>
    <property type="molecule type" value="Genomic_DNA"/>
</dbReference>
<evidence type="ECO:0000256" key="1">
    <source>
        <dbReference type="ARBA" id="ARBA00007637"/>
    </source>
</evidence>
<evidence type="ECO:0000259" key="2">
    <source>
        <dbReference type="Pfam" id="PF01370"/>
    </source>
</evidence>
<dbReference type="Pfam" id="PF01370">
    <property type="entry name" value="Epimerase"/>
    <property type="match status" value="1"/>
</dbReference>